<proteinExistence type="predicted"/>
<name>A0ABZ0PPL4_9PROT</name>
<dbReference type="Gene3D" id="3.40.50.720">
    <property type="entry name" value="NAD(P)-binding Rossmann-like Domain"/>
    <property type="match status" value="1"/>
</dbReference>
<protein>
    <submittedName>
        <fullName evidence="2">Complex I NDUFA9 subunit family protein</fullName>
    </submittedName>
</protein>
<gene>
    <name evidence="2" type="ORF">R9Z33_11415</name>
</gene>
<evidence type="ECO:0000313" key="2">
    <source>
        <dbReference type="EMBL" id="WPB87690.1"/>
    </source>
</evidence>
<dbReference type="Pfam" id="PF01370">
    <property type="entry name" value="Epimerase"/>
    <property type="match status" value="1"/>
</dbReference>
<sequence length="312" mass="32963">MMMRKVATVFGGAGFIGRQVVQRLAREDWVVRVATRDPMGGRGMHTMGRVGQIAALAADVTDEAGVARAVEGAGVVVNCVGILHGRFEAVQAEGPARIGRLAAAAGVERVVHISAIGADAASQSAYARSKAAGEAGLLAAFPKATILRPSIVFGEGDAFFNRFAQLGTLLPFMPVICGDTKFQPVHVNDVAAAVMAALHDPATEGRTYELGGPRAWSFRELLAFIVQQTQRNRRLVEIPLGLAQVQARFAELLPNPPLTRDQLILLQRDNVVAPGALTLADLGIQPAAVEALVPAYLARFQPGGARRVRPAG</sequence>
<dbReference type="Proteomes" id="UP001305521">
    <property type="component" value="Chromosome"/>
</dbReference>
<dbReference type="InterPro" id="IPR051207">
    <property type="entry name" value="ComplexI_NDUFA9_subunit"/>
</dbReference>
<dbReference type="SUPFAM" id="SSF51735">
    <property type="entry name" value="NAD(P)-binding Rossmann-fold domains"/>
    <property type="match status" value="1"/>
</dbReference>
<dbReference type="EMBL" id="CP137852">
    <property type="protein sequence ID" value="WPB87690.1"/>
    <property type="molecule type" value="Genomic_DNA"/>
</dbReference>
<keyword evidence="3" id="KW-1185">Reference proteome</keyword>
<reference evidence="2 3" key="1">
    <citation type="submission" date="2023-11" db="EMBL/GenBank/DDBJ databases">
        <title>Arctic aerobic anoxygenic photoheterotroph Sediminicoccus rosea KRV36 adapts its photosynthesis to long days of polar summer.</title>
        <authorList>
            <person name="Tomasch J."/>
            <person name="Kopejtka K."/>
            <person name="Bily T."/>
            <person name="Gardiner A.T."/>
            <person name="Gardian Z."/>
            <person name="Shivaramu S."/>
            <person name="Koblizek M."/>
            <person name="Engelhardt F."/>
            <person name="Kaftan D."/>
        </authorList>
    </citation>
    <scope>NUCLEOTIDE SEQUENCE [LARGE SCALE GENOMIC DNA]</scope>
    <source>
        <strain evidence="2 3">R-30</strain>
    </source>
</reference>
<accession>A0ABZ0PPL4</accession>
<evidence type="ECO:0000313" key="3">
    <source>
        <dbReference type="Proteomes" id="UP001305521"/>
    </source>
</evidence>
<feature type="domain" description="NAD-dependent epimerase/dehydratase" evidence="1">
    <location>
        <begin position="8"/>
        <end position="211"/>
    </location>
</feature>
<evidence type="ECO:0000259" key="1">
    <source>
        <dbReference type="Pfam" id="PF01370"/>
    </source>
</evidence>
<dbReference type="PANTHER" id="PTHR12126">
    <property type="entry name" value="NADH-UBIQUINONE OXIDOREDUCTASE 39 KDA SUBUNIT-RELATED"/>
    <property type="match status" value="1"/>
</dbReference>
<organism evidence="2 3">
    <name type="scientific">Sediminicoccus rosea</name>
    <dbReference type="NCBI Taxonomy" id="1225128"/>
    <lineage>
        <taxon>Bacteria</taxon>
        <taxon>Pseudomonadati</taxon>
        <taxon>Pseudomonadota</taxon>
        <taxon>Alphaproteobacteria</taxon>
        <taxon>Acetobacterales</taxon>
        <taxon>Roseomonadaceae</taxon>
        <taxon>Sediminicoccus</taxon>
    </lineage>
</organism>
<dbReference type="CDD" id="cd05271">
    <property type="entry name" value="NDUFA9_like_SDR_a"/>
    <property type="match status" value="1"/>
</dbReference>
<dbReference type="InterPro" id="IPR036291">
    <property type="entry name" value="NAD(P)-bd_dom_sf"/>
</dbReference>
<dbReference type="InterPro" id="IPR001509">
    <property type="entry name" value="Epimerase_deHydtase"/>
</dbReference>
<dbReference type="PANTHER" id="PTHR12126:SF11">
    <property type="entry name" value="NADH DEHYDROGENASE [UBIQUINONE] 1 ALPHA SUBCOMPLEX SUBUNIT 9, MITOCHONDRIAL"/>
    <property type="match status" value="1"/>
</dbReference>